<dbReference type="Proteomes" id="UP000734854">
    <property type="component" value="Unassembled WGS sequence"/>
</dbReference>
<dbReference type="PANTHER" id="PTHR12565:SF184">
    <property type="entry name" value="BHLH TRANSCRIPTION FACTOR"/>
    <property type="match status" value="1"/>
</dbReference>
<evidence type="ECO:0000259" key="7">
    <source>
        <dbReference type="PROSITE" id="PS50888"/>
    </source>
</evidence>
<dbReference type="EMBL" id="JACMSC010000011">
    <property type="protein sequence ID" value="KAG6498555.1"/>
    <property type="molecule type" value="Genomic_DNA"/>
</dbReference>
<accession>A0A8J5G157</accession>
<evidence type="ECO:0000256" key="6">
    <source>
        <dbReference type="SAM" id="MobiDB-lite"/>
    </source>
</evidence>
<dbReference type="InterPro" id="IPR011009">
    <property type="entry name" value="Kinase-like_dom_sf"/>
</dbReference>
<keyword evidence="9" id="KW-1185">Reference proteome</keyword>
<organism evidence="8 9">
    <name type="scientific">Zingiber officinale</name>
    <name type="common">Ginger</name>
    <name type="synonym">Amomum zingiber</name>
    <dbReference type="NCBI Taxonomy" id="94328"/>
    <lineage>
        <taxon>Eukaryota</taxon>
        <taxon>Viridiplantae</taxon>
        <taxon>Streptophyta</taxon>
        <taxon>Embryophyta</taxon>
        <taxon>Tracheophyta</taxon>
        <taxon>Spermatophyta</taxon>
        <taxon>Magnoliopsida</taxon>
        <taxon>Liliopsida</taxon>
        <taxon>Zingiberales</taxon>
        <taxon>Zingiberaceae</taxon>
        <taxon>Zingiber</taxon>
    </lineage>
</organism>
<protein>
    <recommendedName>
        <fullName evidence="7">BHLH domain-containing protein</fullName>
    </recommendedName>
</protein>
<comment type="caution">
    <text evidence="8">The sequence shown here is derived from an EMBL/GenBank/DDBJ whole genome shotgun (WGS) entry which is preliminary data.</text>
</comment>
<evidence type="ECO:0000313" key="9">
    <source>
        <dbReference type="Proteomes" id="UP000734854"/>
    </source>
</evidence>
<name>A0A8J5G157_ZINOF</name>
<comment type="similarity">
    <text evidence="2">Belongs to the bHLH protein family.</text>
</comment>
<dbReference type="InterPro" id="IPR036638">
    <property type="entry name" value="HLH_DNA-bd_sf"/>
</dbReference>
<dbReference type="PANTHER" id="PTHR12565">
    <property type="entry name" value="STEROL REGULATORY ELEMENT-BINDING PROTEIN"/>
    <property type="match status" value="1"/>
</dbReference>
<dbReference type="Gene3D" id="1.10.510.10">
    <property type="entry name" value="Transferase(Phosphotransferase) domain 1"/>
    <property type="match status" value="1"/>
</dbReference>
<evidence type="ECO:0000256" key="2">
    <source>
        <dbReference type="ARBA" id="ARBA00005510"/>
    </source>
</evidence>
<evidence type="ECO:0000256" key="3">
    <source>
        <dbReference type="ARBA" id="ARBA00023015"/>
    </source>
</evidence>
<evidence type="ECO:0000256" key="4">
    <source>
        <dbReference type="ARBA" id="ARBA00023163"/>
    </source>
</evidence>
<reference evidence="8 9" key="1">
    <citation type="submission" date="2020-08" db="EMBL/GenBank/DDBJ databases">
        <title>Plant Genome Project.</title>
        <authorList>
            <person name="Zhang R.-G."/>
        </authorList>
    </citation>
    <scope>NUCLEOTIDE SEQUENCE [LARGE SCALE GENOMIC DNA]</scope>
    <source>
        <tissue evidence="8">Rhizome</tissue>
    </source>
</reference>
<keyword evidence="3" id="KW-0805">Transcription regulation</keyword>
<dbReference type="InterPro" id="IPR011598">
    <property type="entry name" value="bHLH_dom"/>
</dbReference>
<evidence type="ECO:0000313" key="8">
    <source>
        <dbReference type="EMBL" id="KAG6498555.1"/>
    </source>
</evidence>
<keyword evidence="5" id="KW-0539">Nucleus</keyword>
<feature type="region of interest" description="Disordered" evidence="6">
    <location>
        <begin position="153"/>
        <end position="181"/>
    </location>
</feature>
<dbReference type="AlphaFoldDB" id="A0A8J5G157"/>
<dbReference type="GO" id="GO:0005634">
    <property type="term" value="C:nucleus"/>
    <property type="evidence" value="ECO:0007669"/>
    <property type="project" value="UniProtKB-SubCell"/>
</dbReference>
<dbReference type="SUPFAM" id="SSF56112">
    <property type="entry name" value="Protein kinase-like (PK-like)"/>
    <property type="match status" value="1"/>
</dbReference>
<comment type="subcellular location">
    <subcellularLocation>
        <location evidence="1">Nucleus</location>
    </subcellularLocation>
</comment>
<proteinExistence type="inferred from homology"/>
<dbReference type="GO" id="GO:0003700">
    <property type="term" value="F:DNA-binding transcription factor activity"/>
    <property type="evidence" value="ECO:0007669"/>
    <property type="project" value="TreeGrafter"/>
</dbReference>
<feature type="domain" description="BHLH" evidence="7">
    <location>
        <begin position="23"/>
        <end position="74"/>
    </location>
</feature>
<dbReference type="GO" id="GO:0046983">
    <property type="term" value="F:protein dimerization activity"/>
    <property type="evidence" value="ECO:0007669"/>
    <property type="project" value="InterPro"/>
</dbReference>
<evidence type="ECO:0000256" key="1">
    <source>
        <dbReference type="ARBA" id="ARBA00004123"/>
    </source>
</evidence>
<dbReference type="PROSITE" id="PS50888">
    <property type="entry name" value="BHLH"/>
    <property type="match status" value="1"/>
</dbReference>
<dbReference type="InterPro" id="IPR024097">
    <property type="entry name" value="bHLH_ZIP_TF"/>
</dbReference>
<keyword evidence="4" id="KW-0804">Transcription</keyword>
<sequence>MGEDAKPLEPPKDYILVRARRGQATDSHNLAKRVRREKISDRMKLLQNLVLGCSKVKNFPPSSLELEYASTGKLTDKSNVYSYGVLLVELITRRKPLGLDDCASPLLQIAMEDAIYDALIYPYLDNDYGPVESERPHGVVGEVAELVEVYNERKSQRRGDSDVTLSWPPEEKESGAMGSGQGHVGQAVKFWCNRDGFRSRSCLDSGRDRAGFRTRSRQIPDAIAPNSGRERARFRTRSHLRMELWARWRSWWRFTMRGSLSGEGIRMLLLVGRRRRKKVKLWAVSTAMLGRQSDSGAIASSRDRDGFRSRSCLDSGRDHVGFRTRSRRIPDVIAPDSECDYVWSRLRQILVVITPGFRPQLHWIPDMIMSSSDHDGFRPQSRRIVVGIHQ</sequence>
<gene>
    <name evidence="8" type="ORF">ZIOFF_038275</name>
</gene>
<dbReference type="SUPFAM" id="SSF47459">
    <property type="entry name" value="HLH, helix-loop-helix DNA-binding domain"/>
    <property type="match status" value="1"/>
</dbReference>
<evidence type="ECO:0000256" key="5">
    <source>
        <dbReference type="ARBA" id="ARBA00023242"/>
    </source>
</evidence>